<feature type="transmembrane region" description="Helical" evidence="1">
    <location>
        <begin position="24"/>
        <end position="46"/>
    </location>
</feature>
<evidence type="ECO:0000313" key="2">
    <source>
        <dbReference type="EMBL" id="MVA75882.1"/>
    </source>
</evidence>
<reference evidence="2 3" key="1">
    <citation type="submission" date="2019-12" db="EMBL/GenBank/DDBJ databases">
        <title>Auraticoccus cholistani sp. nov., an actinomycete isolated from soil of Cholistan desert.</title>
        <authorList>
            <person name="Cheema M.T."/>
        </authorList>
    </citation>
    <scope>NUCLEOTIDE SEQUENCE [LARGE SCALE GENOMIC DNA]</scope>
    <source>
        <strain evidence="2 3">F435</strain>
    </source>
</reference>
<feature type="transmembrane region" description="Helical" evidence="1">
    <location>
        <begin position="452"/>
        <end position="471"/>
    </location>
</feature>
<dbReference type="AlphaFoldDB" id="A0A6A9UW88"/>
<evidence type="ECO:0000256" key="1">
    <source>
        <dbReference type="SAM" id="Phobius"/>
    </source>
</evidence>
<dbReference type="RefSeq" id="WP_156609391.1">
    <property type="nucleotide sequence ID" value="NZ_WPCU01000005.1"/>
</dbReference>
<dbReference type="EMBL" id="WPCU01000005">
    <property type="protein sequence ID" value="MVA75882.1"/>
    <property type="molecule type" value="Genomic_DNA"/>
</dbReference>
<feature type="transmembrane region" description="Helical" evidence="1">
    <location>
        <begin position="125"/>
        <end position="155"/>
    </location>
</feature>
<keyword evidence="1" id="KW-0472">Membrane</keyword>
<feature type="transmembrane region" description="Helical" evidence="1">
    <location>
        <begin position="389"/>
        <end position="414"/>
    </location>
</feature>
<feature type="transmembrane region" description="Helical" evidence="1">
    <location>
        <begin position="280"/>
        <end position="313"/>
    </location>
</feature>
<feature type="transmembrane region" description="Helical" evidence="1">
    <location>
        <begin position="336"/>
        <end position="360"/>
    </location>
</feature>
<feature type="transmembrane region" description="Helical" evidence="1">
    <location>
        <begin position="499"/>
        <end position="520"/>
    </location>
</feature>
<evidence type="ECO:0000313" key="3">
    <source>
        <dbReference type="Proteomes" id="UP000435304"/>
    </source>
</evidence>
<accession>A0A6A9UW88</accession>
<dbReference type="Proteomes" id="UP000435304">
    <property type="component" value="Unassembled WGS sequence"/>
</dbReference>
<organism evidence="2 3">
    <name type="scientific">Auraticoccus cholistanensis</name>
    <dbReference type="NCBI Taxonomy" id="2656650"/>
    <lineage>
        <taxon>Bacteria</taxon>
        <taxon>Bacillati</taxon>
        <taxon>Actinomycetota</taxon>
        <taxon>Actinomycetes</taxon>
        <taxon>Propionibacteriales</taxon>
        <taxon>Propionibacteriaceae</taxon>
        <taxon>Auraticoccus</taxon>
    </lineage>
</organism>
<protein>
    <submittedName>
        <fullName evidence="2">ABC transporter permease</fullName>
    </submittedName>
</protein>
<keyword evidence="1" id="KW-1133">Transmembrane helix</keyword>
<keyword evidence="1" id="KW-0812">Transmembrane</keyword>
<proteinExistence type="predicted"/>
<comment type="caution">
    <text evidence="2">The sequence shown here is derived from an EMBL/GenBank/DDBJ whole genome shotgun (WGS) entry which is preliminary data.</text>
</comment>
<keyword evidence="3" id="KW-1185">Reference proteome</keyword>
<feature type="transmembrane region" description="Helical" evidence="1">
    <location>
        <begin position="85"/>
        <end position="104"/>
    </location>
</feature>
<gene>
    <name evidence="2" type="ORF">GC722_07580</name>
</gene>
<sequence>MTMDVLAGCAPFVRLVLRRDRLRLALWHGIAVLLAVGIAASIGATYPTEAARAGYAEQINSSPAELFMIGRIDADTVPGLAAWRVQGFIVLLLGIASASTVVRHTRAAEEDGYREFMGSAVVGRLTPLTGSAIVAVGANLVTGAAIAVGCTALGFPPAGSSWMGAQLFAAGAFMTGVAAVTAMLAATSRGATGLAVVVMAACYVVRGTADAARLPGLAWASPYGWLSSVEPYAADDGRPLLPALALTAGLLAAAARLAVRDVGAGLLPGRSGRPRARRGLHGPVSLALRLELGTSAAWSLALLAFGALVATLADSTARQLRDSGALSGLADGPDPALGFIALVVYVFAQVATVFGIQAVLRLRGEETSGRAENVLTAPVSRIRWAAGSVVTALAGTAVNQLAFGLGLGLGYAAMTGDPGGLLLMVAATLVELPAIWVLTAIAVLLHGWAPRVAAPVSYTVLGVLLLLELLVELGHLDGEVLRISPYTQVPQLLTGTPELAPVLVVTALAAALTVGGALGLQRRDLTRT</sequence>
<name>A0A6A9UW88_9ACTN</name>
<feature type="transmembrane region" description="Helical" evidence="1">
    <location>
        <begin position="167"/>
        <end position="187"/>
    </location>
</feature>
<feature type="transmembrane region" description="Helical" evidence="1">
    <location>
        <begin position="420"/>
        <end position="445"/>
    </location>
</feature>